<dbReference type="InterPro" id="IPR011993">
    <property type="entry name" value="PH-like_dom_sf"/>
</dbReference>
<keyword evidence="3" id="KW-0479">Metal-binding</keyword>
<evidence type="ECO:0000256" key="2">
    <source>
        <dbReference type="ARBA" id="ARBA00022658"/>
    </source>
</evidence>
<organism evidence="11 12">
    <name type="scientific">Helobdella robusta</name>
    <name type="common">Californian leech</name>
    <dbReference type="NCBI Taxonomy" id="6412"/>
    <lineage>
        <taxon>Eukaryota</taxon>
        <taxon>Metazoa</taxon>
        <taxon>Spiralia</taxon>
        <taxon>Lophotrochozoa</taxon>
        <taxon>Annelida</taxon>
        <taxon>Clitellata</taxon>
        <taxon>Hirudinea</taxon>
        <taxon>Rhynchobdellida</taxon>
        <taxon>Glossiphoniidae</taxon>
        <taxon>Helobdella</taxon>
    </lineage>
</organism>
<dbReference type="GO" id="GO:0005085">
    <property type="term" value="F:guanyl-nucleotide exchange factor activity"/>
    <property type="evidence" value="ECO:0000318"/>
    <property type="project" value="GO_Central"/>
</dbReference>
<dbReference type="PROSITE" id="PS50003">
    <property type="entry name" value="PH_DOMAIN"/>
    <property type="match status" value="1"/>
</dbReference>
<proteinExistence type="predicted"/>
<dbReference type="GO" id="GO:0005856">
    <property type="term" value="C:cytoskeleton"/>
    <property type="evidence" value="ECO:0007669"/>
    <property type="project" value="UniProtKB-SubCell"/>
</dbReference>
<dbReference type="Gene3D" id="3.30.40.10">
    <property type="entry name" value="Zinc/RING finger domain, C3HC4 (zinc finger)"/>
    <property type="match status" value="1"/>
</dbReference>
<evidence type="ECO:0000313" key="10">
    <source>
        <dbReference type="EMBL" id="ESO00727.1"/>
    </source>
</evidence>
<dbReference type="KEGG" id="hro:HELRODRAFT_175718"/>
<dbReference type="SMART" id="SM00325">
    <property type="entry name" value="RhoGEF"/>
    <property type="match status" value="1"/>
</dbReference>
<reference evidence="10 12" key="2">
    <citation type="journal article" date="2013" name="Nature">
        <title>Insights into bilaterian evolution from three spiralian genomes.</title>
        <authorList>
            <person name="Simakov O."/>
            <person name="Marletaz F."/>
            <person name="Cho S.J."/>
            <person name="Edsinger-Gonzales E."/>
            <person name="Havlak P."/>
            <person name="Hellsten U."/>
            <person name="Kuo D.H."/>
            <person name="Larsson T."/>
            <person name="Lv J."/>
            <person name="Arendt D."/>
            <person name="Savage R."/>
            <person name="Osoegawa K."/>
            <person name="de Jong P."/>
            <person name="Grimwood J."/>
            <person name="Chapman J.A."/>
            <person name="Shapiro H."/>
            <person name="Aerts A."/>
            <person name="Otillar R.P."/>
            <person name="Terry A.Y."/>
            <person name="Boore J.L."/>
            <person name="Grigoriev I.V."/>
            <person name="Lindberg D.R."/>
            <person name="Seaver E.C."/>
            <person name="Weisblat D.A."/>
            <person name="Putnam N.H."/>
            <person name="Rokhsar D.S."/>
        </authorList>
    </citation>
    <scope>NUCLEOTIDE SEQUENCE</scope>
</reference>
<keyword evidence="5" id="KW-0862">Zinc</keyword>
<dbReference type="Pfam" id="PF00169">
    <property type="entry name" value="PH"/>
    <property type="match status" value="1"/>
</dbReference>
<dbReference type="Pfam" id="PF00621">
    <property type="entry name" value="RhoGEF"/>
    <property type="match status" value="1"/>
</dbReference>
<dbReference type="HOGENOM" id="CLU_525069_0_0_1"/>
<evidence type="ECO:0000259" key="8">
    <source>
        <dbReference type="PROSITE" id="PS50003"/>
    </source>
</evidence>
<dbReference type="SMART" id="SM00233">
    <property type="entry name" value="PH"/>
    <property type="match status" value="2"/>
</dbReference>
<dbReference type="InParanoid" id="T1F9K1"/>
<dbReference type="EMBL" id="KB096900">
    <property type="protein sequence ID" value="ESO00727.1"/>
    <property type="molecule type" value="Genomic_DNA"/>
</dbReference>
<dbReference type="OMA" id="KEDIQCA"/>
<dbReference type="GO" id="GO:0007010">
    <property type="term" value="P:cytoskeleton organization"/>
    <property type="evidence" value="ECO:0000318"/>
    <property type="project" value="GO_Central"/>
</dbReference>
<dbReference type="SMART" id="SM00064">
    <property type="entry name" value="FYVE"/>
    <property type="match status" value="1"/>
</dbReference>
<keyword evidence="6" id="KW-0963">Cytoplasm</keyword>
<evidence type="ECO:0000313" key="11">
    <source>
        <dbReference type="EnsemblMetazoa" id="HelroP175718"/>
    </source>
</evidence>
<dbReference type="Pfam" id="PF01363">
    <property type="entry name" value="FYVE"/>
    <property type="match status" value="1"/>
</dbReference>
<accession>T1F9K1</accession>
<dbReference type="InterPro" id="IPR000219">
    <property type="entry name" value="DH_dom"/>
</dbReference>
<evidence type="ECO:0000256" key="7">
    <source>
        <dbReference type="SAM" id="MobiDB-lite"/>
    </source>
</evidence>
<feature type="compositionally biased region" description="Polar residues" evidence="7">
    <location>
        <begin position="277"/>
        <end position="296"/>
    </location>
</feature>
<dbReference type="SUPFAM" id="SSF48065">
    <property type="entry name" value="DBL homology domain (DH-domain)"/>
    <property type="match status" value="1"/>
</dbReference>
<dbReference type="InterPro" id="IPR055251">
    <property type="entry name" value="SOS1_NGEF_PH"/>
</dbReference>
<dbReference type="InterPro" id="IPR011011">
    <property type="entry name" value="Znf_FYVE_PHD"/>
</dbReference>
<dbReference type="EMBL" id="AMQM01005402">
    <property type="status" value="NOT_ANNOTATED_CDS"/>
    <property type="molecule type" value="Genomic_DNA"/>
</dbReference>
<keyword evidence="4" id="KW-0863">Zinc-finger</keyword>
<dbReference type="PROSITE" id="PS50010">
    <property type="entry name" value="DH_2"/>
    <property type="match status" value="1"/>
</dbReference>
<dbReference type="SUPFAM" id="SSF50729">
    <property type="entry name" value="PH domain-like"/>
    <property type="match status" value="2"/>
</dbReference>
<evidence type="ECO:0000256" key="6">
    <source>
        <dbReference type="ARBA" id="ARBA00023212"/>
    </source>
</evidence>
<dbReference type="GO" id="GO:0046847">
    <property type="term" value="P:filopodium assembly"/>
    <property type="evidence" value="ECO:0000318"/>
    <property type="project" value="GO_Central"/>
</dbReference>
<dbReference type="InterPro" id="IPR051092">
    <property type="entry name" value="FYVE_RhoGEF_PH"/>
</dbReference>
<evidence type="ECO:0000256" key="4">
    <source>
        <dbReference type="ARBA" id="ARBA00022771"/>
    </source>
</evidence>
<dbReference type="Pfam" id="PF22697">
    <property type="entry name" value="SOS1_NGEF_PH"/>
    <property type="match status" value="1"/>
</dbReference>
<dbReference type="GeneID" id="20205500"/>
<dbReference type="OrthoDB" id="6288962at2759"/>
<dbReference type="PANTHER" id="PTHR12673:SF241">
    <property type="entry name" value="DH DOMAIN-CONTAINING PROTEIN"/>
    <property type="match status" value="1"/>
</dbReference>
<sequence>MFAHEVPIQIFSNVESIYQLHRDDLLPQLNSRLAEWDSTPKIGDIMKKFAPFLKLYTQYIQNYANATSLLEYWLDRSREFSNLVEQLQKLPECGKMELKHHLLEPVQRVPKYLMLLKEYMKHMTNDSQDKEDIQCAYDLVSKAEIFRQLININKRLGHMISDVITPNRRFIREGVMMRIHHSTGLAAKRYLFLFNDMLLVCQPAKLSTLSSREMYSLKRRINLADLKIVEDAHNLLIPGTFYLSTIDKNIELLASQSILCSQAFNTAIESCQKSSASPSVATKTSSPQSNMSSSDHYQLPTDELGRRAPQWVKDSEVSMCMRCAEGFNIFNRKKHCRSCGHTKAKDKHIMCGYMKTSCDLKNWQNYYFIVCSDFVLYAFKAHKDVKSFSSLPIPGYTISSRLSQQNTIGSISSSSIGSSSSSSNSINSSNSSIVFGGSGSGGGGVSDCGANASKIFVITHKDQSTPHYFLVENHDILERWVDVLSSLSRTDLPKHYESQCLNVNMCPAASFSQLSPIIT</sequence>
<dbReference type="InterPro" id="IPR001849">
    <property type="entry name" value="PH_domain"/>
</dbReference>
<dbReference type="CDD" id="cd00160">
    <property type="entry name" value="RhoGEF"/>
    <property type="match status" value="1"/>
</dbReference>
<dbReference type="eggNOG" id="KOG4424">
    <property type="taxonomic scope" value="Eukaryota"/>
</dbReference>
<name>T1F9K1_HELRO</name>
<dbReference type="EnsemblMetazoa" id="HelroT175718">
    <property type="protein sequence ID" value="HelroP175718"/>
    <property type="gene ID" value="HelroG175718"/>
</dbReference>
<dbReference type="FunCoup" id="T1F9K1">
    <property type="interactions" value="418"/>
</dbReference>
<keyword evidence="12" id="KW-1185">Reference proteome</keyword>
<evidence type="ECO:0000259" key="9">
    <source>
        <dbReference type="PROSITE" id="PS50010"/>
    </source>
</evidence>
<reference evidence="12" key="1">
    <citation type="submission" date="2012-12" db="EMBL/GenBank/DDBJ databases">
        <authorList>
            <person name="Hellsten U."/>
            <person name="Grimwood J."/>
            <person name="Chapman J.A."/>
            <person name="Shapiro H."/>
            <person name="Aerts A."/>
            <person name="Otillar R.P."/>
            <person name="Terry A.Y."/>
            <person name="Boore J.L."/>
            <person name="Simakov O."/>
            <person name="Marletaz F."/>
            <person name="Cho S.-J."/>
            <person name="Edsinger-Gonzales E."/>
            <person name="Havlak P."/>
            <person name="Kuo D.-H."/>
            <person name="Larsson T."/>
            <person name="Lv J."/>
            <person name="Arendt D."/>
            <person name="Savage R."/>
            <person name="Osoegawa K."/>
            <person name="de Jong P."/>
            <person name="Lindberg D.R."/>
            <person name="Seaver E.C."/>
            <person name="Weisblat D.A."/>
            <person name="Putnam N.H."/>
            <person name="Grigoriev I.V."/>
            <person name="Rokhsar D.S."/>
        </authorList>
    </citation>
    <scope>NUCLEOTIDE SEQUENCE</scope>
</reference>
<evidence type="ECO:0000256" key="5">
    <source>
        <dbReference type="ARBA" id="ARBA00022833"/>
    </source>
</evidence>
<keyword evidence="2" id="KW-0344">Guanine-nucleotide releasing factor</keyword>
<dbReference type="RefSeq" id="XP_009021364.1">
    <property type="nucleotide sequence ID" value="XM_009023116.1"/>
</dbReference>
<protein>
    <submittedName>
        <fullName evidence="10 11">Uncharacterized protein</fullName>
    </submittedName>
</protein>
<dbReference type="GO" id="GO:0005737">
    <property type="term" value="C:cytoplasm"/>
    <property type="evidence" value="ECO:0000318"/>
    <property type="project" value="GO_Central"/>
</dbReference>
<dbReference type="Proteomes" id="UP000015101">
    <property type="component" value="Unassembled WGS sequence"/>
</dbReference>
<dbReference type="CTD" id="20205500"/>
<evidence type="ECO:0000256" key="1">
    <source>
        <dbReference type="ARBA" id="ARBA00004245"/>
    </source>
</evidence>
<feature type="domain" description="PH" evidence="8">
    <location>
        <begin position="347"/>
        <end position="489"/>
    </location>
</feature>
<dbReference type="InterPro" id="IPR035899">
    <property type="entry name" value="DBL_dom_sf"/>
</dbReference>
<comment type="subcellular location">
    <subcellularLocation>
        <location evidence="1">Cytoplasm</location>
        <location evidence="1">Cytoskeleton</location>
    </subcellularLocation>
</comment>
<dbReference type="Gene3D" id="1.20.900.10">
    <property type="entry name" value="Dbl homology (DH) domain"/>
    <property type="match status" value="1"/>
</dbReference>
<gene>
    <name evidence="11" type="primary">20205500</name>
    <name evidence="10" type="ORF">HELRODRAFT_175718</name>
</gene>
<feature type="region of interest" description="Disordered" evidence="7">
    <location>
        <begin position="277"/>
        <end position="301"/>
    </location>
</feature>
<dbReference type="InterPro" id="IPR000306">
    <property type="entry name" value="Znf_FYVE"/>
</dbReference>
<evidence type="ECO:0000313" key="12">
    <source>
        <dbReference type="Proteomes" id="UP000015101"/>
    </source>
</evidence>
<dbReference type="Gene3D" id="2.30.29.30">
    <property type="entry name" value="Pleckstrin-homology domain (PH domain)/Phosphotyrosine-binding domain (PTB)"/>
    <property type="match status" value="1"/>
</dbReference>
<dbReference type="AlphaFoldDB" id="T1F9K1"/>
<keyword evidence="6" id="KW-0206">Cytoskeleton</keyword>
<dbReference type="SUPFAM" id="SSF57903">
    <property type="entry name" value="FYVE/PHD zinc finger"/>
    <property type="match status" value="1"/>
</dbReference>
<reference evidence="11" key="3">
    <citation type="submission" date="2015-06" db="UniProtKB">
        <authorList>
            <consortium name="EnsemblMetazoa"/>
        </authorList>
    </citation>
    <scope>IDENTIFICATION</scope>
</reference>
<dbReference type="GO" id="GO:0008270">
    <property type="term" value="F:zinc ion binding"/>
    <property type="evidence" value="ECO:0007669"/>
    <property type="project" value="UniProtKB-KW"/>
</dbReference>
<feature type="domain" description="DH" evidence="9">
    <location>
        <begin position="1"/>
        <end position="142"/>
    </location>
</feature>
<dbReference type="InterPro" id="IPR013083">
    <property type="entry name" value="Znf_RING/FYVE/PHD"/>
</dbReference>
<evidence type="ECO:0000256" key="3">
    <source>
        <dbReference type="ARBA" id="ARBA00022723"/>
    </source>
</evidence>
<dbReference type="PANTHER" id="PTHR12673">
    <property type="entry name" value="FACIOGENITAL DYSPLASIA PROTEIN"/>
    <property type="match status" value="1"/>
</dbReference>